<reference evidence="3" key="1">
    <citation type="submission" date="2007-10" db="EMBL/GenBank/DDBJ databases">
        <title>Complete sequence of chromosome of Desulforudis audaxviator MP104C.</title>
        <authorList>
            <person name="Copeland A."/>
            <person name="Lucas S."/>
            <person name="Lapidus A."/>
            <person name="Barry K."/>
            <person name="Glavina del Rio T."/>
            <person name="Dalin E."/>
            <person name="Tice H."/>
            <person name="Bruce D."/>
            <person name="Pitluck S."/>
            <person name="Lowry S.R."/>
            <person name="Larimer F."/>
            <person name="Land M.L."/>
            <person name="Hauser L."/>
            <person name="Kyrpides N."/>
            <person name="Ivanova N.N."/>
            <person name="Richardson P."/>
        </authorList>
    </citation>
    <scope>NUCLEOTIDE SEQUENCE [LARGE SCALE GENOMIC DNA]</scope>
    <source>
        <strain evidence="3">MP104C</strain>
    </source>
</reference>
<dbReference type="CDD" id="cd16148">
    <property type="entry name" value="sulfatase_like"/>
    <property type="match status" value="1"/>
</dbReference>
<dbReference type="Gene3D" id="3.40.720.10">
    <property type="entry name" value="Alkaline Phosphatase, subunit A"/>
    <property type="match status" value="1"/>
</dbReference>
<dbReference type="HOGENOM" id="CLU_006332_14_1_9"/>
<feature type="domain" description="Sulfatase N-terminal" evidence="1">
    <location>
        <begin position="7"/>
        <end position="357"/>
    </location>
</feature>
<dbReference type="InterPro" id="IPR017850">
    <property type="entry name" value="Alkaline_phosphatase_core_sf"/>
</dbReference>
<dbReference type="EMBL" id="CP000860">
    <property type="protein sequence ID" value="ACA60200.1"/>
    <property type="molecule type" value="Genomic_DNA"/>
</dbReference>
<evidence type="ECO:0000313" key="3">
    <source>
        <dbReference type="Proteomes" id="UP000008544"/>
    </source>
</evidence>
<dbReference type="InterPro" id="IPR000917">
    <property type="entry name" value="Sulfatase_N"/>
</dbReference>
<accession>B1I6V5</accession>
<dbReference type="PANTHER" id="PTHR43751:SF3">
    <property type="entry name" value="SULFATASE N-TERMINAL DOMAIN-CONTAINING PROTEIN"/>
    <property type="match status" value="1"/>
</dbReference>
<organism evidence="2 3">
    <name type="scientific">Desulforudis audaxviator (strain MP104C)</name>
    <dbReference type="NCBI Taxonomy" id="477974"/>
    <lineage>
        <taxon>Bacteria</taxon>
        <taxon>Bacillati</taxon>
        <taxon>Bacillota</taxon>
        <taxon>Clostridia</taxon>
        <taxon>Thermoanaerobacterales</taxon>
        <taxon>Candidatus Desulforudaceae</taxon>
        <taxon>Candidatus Desulforudis</taxon>
    </lineage>
</organism>
<dbReference type="OrthoDB" id="279611at2"/>
<dbReference type="KEGG" id="dau:Daud_1701"/>
<dbReference type="SUPFAM" id="SSF53649">
    <property type="entry name" value="Alkaline phosphatase-like"/>
    <property type="match status" value="1"/>
</dbReference>
<name>B1I6V5_DESAP</name>
<dbReference type="AlphaFoldDB" id="B1I6V5"/>
<dbReference type="eggNOG" id="COG3119">
    <property type="taxonomic scope" value="Bacteria"/>
</dbReference>
<evidence type="ECO:0000259" key="1">
    <source>
        <dbReference type="Pfam" id="PF00884"/>
    </source>
</evidence>
<dbReference type="PANTHER" id="PTHR43751">
    <property type="entry name" value="SULFATASE"/>
    <property type="match status" value="1"/>
</dbReference>
<sequence length="483" mass="55431">MPKKKLPNIILIVLDTARAKSFSCYGYHRKTTPNIDRIAEEGVLYKWCFSPANWTIPSHASLFTGLYPSEHGCHWGNPFLDENIPTLPELLRSVGYRTVGISCNGLVSKLYGFHRGFDLFFELWTPDLFPDLEPLPGKTAKDKIASLFKLIPIHPNRAVKYAARAICRKFRFRGTVLTNSTPWTLRAFKSAREILRGIASDTPLFLFVNIMQSHYRYNPPRETKGKFGSNGFRYESFLTEPYQYYLNLLKPTGSVEKMWYILTALYDEELFFADLCIGQFYEFLKISHLLDRSVFVVTADHGEMLGEHGLLDHWFSSYNELIQVPLIIRYPGAMQRSVISDLVQTHDLFGTVCDIAGLPYPTPMGLVSLVGTQRRRWAFTQDIDPLVDVLALRRRQPEWSSDGWWCRPHMTAVNSELRKIVKTTDGRILCFDLSQDANELHPKVPPLVDEDLLKLITELEDTYNWSRAVKSCEEMLLNSKLGG</sequence>
<dbReference type="Proteomes" id="UP000008544">
    <property type="component" value="Chromosome"/>
</dbReference>
<proteinExistence type="predicted"/>
<reference evidence="2 3" key="2">
    <citation type="journal article" date="2008" name="Science">
        <title>Environmental genomics reveals a single-species ecosystem deep within Earth.</title>
        <authorList>
            <person name="Chivian D."/>
            <person name="Brodie E.L."/>
            <person name="Alm E.J."/>
            <person name="Culley D.E."/>
            <person name="Dehal P.S."/>
            <person name="Desantis T.Z."/>
            <person name="Gihring T.M."/>
            <person name="Lapidus A."/>
            <person name="Lin L.H."/>
            <person name="Lowry S.R."/>
            <person name="Moser D.P."/>
            <person name="Richardson P.M."/>
            <person name="Southam G."/>
            <person name="Wanger G."/>
            <person name="Pratt L.M."/>
            <person name="Andersen G.L."/>
            <person name="Hazen T.C."/>
            <person name="Brockman F.J."/>
            <person name="Arkin A.P."/>
            <person name="Onstott T.C."/>
        </authorList>
    </citation>
    <scope>NUCLEOTIDE SEQUENCE [LARGE SCALE GENOMIC DNA]</scope>
    <source>
        <strain evidence="2 3">MP104C</strain>
    </source>
</reference>
<keyword evidence="3" id="KW-1185">Reference proteome</keyword>
<dbReference type="Pfam" id="PF00884">
    <property type="entry name" value="Sulfatase"/>
    <property type="match status" value="1"/>
</dbReference>
<dbReference type="InterPro" id="IPR052701">
    <property type="entry name" value="GAG_Ulvan_Degrading_Sulfatases"/>
</dbReference>
<evidence type="ECO:0000313" key="2">
    <source>
        <dbReference type="EMBL" id="ACA60200.1"/>
    </source>
</evidence>
<gene>
    <name evidence="2" type="ordered locus">Daud_1701</name>
</gene>
<dbReference type="STRING" id="477974.Daud_1701"/>
<dbReference type="RefSeq" id="WP_012302781.1">
    <property type="nucleotide sequence ID" value="NC_010424.1"/>
</dbReference>
<protein>
    <submittedName>
        <fullName evidence="2">Sulfatase</fullName>
    </submittedName>
</protein>